<dbReference type="AlphaFoldDB" id="A0A382BAA0"/>
<feature type="non-terminal residue" evidence="1">
    <location>
        <position position="37"/>
    </location>
</feature>
<organism evidence="1">
    <name type="scientific">marine metagenome</name>
    <dbReference type="NCBI Taxonomy" id="408172"/>
    <lineage>
        <taxon>unclassified sequences</taxon>
        <taxon>metagenomes</taxon>
        <taxon>ecological metagenomes</taxon>
    </lineage>
</organism>
<gene>
    <name evidence="1" type="ORF">METZ01_LOCUS163580</name>
</gene>
<accession>A0A382BAA0</accession>
<proteinExistence type="predicted"/>
<sequence length="37" mass="4463">MRETLHESEWEGMKDRDLREMLWDGCVGWKNIPDAEV</sequence>
<reference evidence="1" key="1">
    <citation type="submission" date="2018-05" db="EMBL/GenBank/DDBJ databases">
        <authorList>
            <person name="Lanie J.A."/>
            <person name="Ng W.-L."/>
            <person name="Kazmierczak K.M."/>
            <person name="Andrzejewski T.M."/>
            <person name="Davidsen T.M."/>
            <person name="Wayne K.J."/>
            <person name="Tettelin H."/>
            <person name="Glass J.I."/>
            <person name="Rusch D."/>
            <person name="Podicherti R."/>
            <person name="Tsui H.-C.T."/>
            <person name="Winkler M.E."/>
        </authorList>
    </citation>
    <scope>NUCLEOTIDE SEQUENCE</scope>
</reference>
<protein>
    <submittedName>
        <fullName evidence="1">Uncharacterized protein</fullName>
    </submittedName>
</protein>
<name>A0A382BAA0_9ZZZZ</name>
<dbReference type="EMBL" id="UINC01028902">
    <property type="protein sequence ID" value="SVB10726.1"/>
    <property type="molecule type" value="Genomic_DNA"/>
</dbReference>
<evidence type="ECO:0000313" key="1">
    <source>
        <dbReference type="EMBL" id="SVB10726.1"/>
    </source>
</evidence>